<dbReference type="Gene3D" id="3.40.50.12780">
    <property type="entry name" value="N-terminal domain of ligase-like"/>
    <property type="match status" value="1"/>
</dbReference>
<dbReference type="EMBL" id="JAJHPV010000020">
    <property type="protein sequence ID" value="MCC6072626.1"/>
    <property type="molecule type" value="Genomic_DNA"/>
</dbReference>
<dbReference type="SUPFAM" id="SSF56801">
    <property type="entry name" value="Acetyl-CoA synthetase-like"/>
    <property type="match status" value="1"/>
</dbReference>
<dbReference type="InterPro" id="IPR000873">
    <property type="entry name" value="AMP-dep_synth/lig_dom"/>
</dbReference>
<evidence type="ECO:0000259" key="3">
    <source>
        <dbReference type="Pfam" id="PF13193"/>
    </source>
</evidence>
<name>A0ABS8IXJ8_9BURK</name>
<evidence type="ECO:0000313" key="5">
    <source>
        <dbReference type="Proteomes" id="UP001198701"/>
    </source>
</evidence>
<dbReference type="InterPro" id="IPR045851">
    <property type="entry name" value="AMP-bd_C_sf"/>
</dbReference>
<comment type="caution">
    <text evidence="4">The sequence shown here is derived from an EMBL/GenBank/DDBJ whole genome shotgun (WGS) entry which is preliminary data.</text>
</comment>
<dbReference type="InterPro" id="IPR020845">
    <property type="entry name" value="AMP-binding_CS"/>
</dbReference>
<keyword evidence="1" id="KW-0436">Ligase</keyword>
<dbReference type="Proteomes" id="UP001198701">
    <property type="component" value="Unassembled WGS sequence"/>
</dbReference>
<proteinExistence type="predicted"/>
<reference evidence="4 5" key="1">
    <citation type="submission" date="2021-11" db="EMBL/GenBank/DDBJ databases">
        <authorList>
            <person name="Huq M.A."/>
        </authorList>
    </citation>
    <scope>NUCLEOTIDE SEQUENCE [LARGE SCALE GENOMIC DNA]</scope>
    <source>
        <strain evidence="4 5">MAHUQ-52</strain>
    </source>
</reference>
<dbReference type="Gene3D" id="3.30.300.30">
    <property type="match status" value="1"/>
</dbReference>
<dbReference type="InterPro" id="IPR042099">
    <property type="entry name" value="ANL_N_sf"/>
</dbReference>
<dbReference type="InterPro" id="IPR025110">
    <property type="entry name" value="AMP-bd_C"/>
</dbReference>
<dbReference type="PANTHER" id="PTHR43352:SF1">
    <property type="entry name" value="ANTHRANILATE--COA LIGASE"/>
    <property type="match status" value="1"/>
</dbReference>
<dbReference type="RefSeq" id="WP_229433613.1">
    <property type="nucleotide sequence ID" value="NZ_JAJHPV010000020.1"/>
</dbReference>
<dbReference type="PROSITE" id="PS00455">
    <property type="entry name" value="AMP_BINDING"/>
    <property type="match status" value="1"/>
</dbReference>
<feature type="domain" description="AMP-dependent synthetase/ligase" evidence="2">
    <location>
        <begin position="56"/>
        <end position="407"/>
    </location>
</feature>
<evidence type="ECO:0000256" key="1">
    <source>
        <dbReference type="ARBA" id="ARBA00022598"/>
    </source>
</evidence>
<protein>
    <submittedName>
        <fullName evidence="4">AMP-binding protein</fullName>
    </submittedName>
</protein>
<feature type="domain" description="AMP-binding enzyme C-terminal" evidence="3">
    <location>
        <begin position="461"/>
        <end position="539"/>
    </location>
</feature>
<organism evidence="4 5">
    <name type="scientific">Massilia agrisoli</name>
    <dbReference type="NCBI Taxonomy" id="2892444"/>
    <lineage>
        <taxon>Bacteria</taxon>
        <taxon>Pseudomonadati</taxon>
        <taxon>Pseudomonadota</taxon>
        <taxon>Betaproteobacteria</taxon>
        <taxon>Burkholderiales</taxon>
        <taxon>Oxalobacteraceae</taxon>
        <taxon>Telluria group</taxon>
        <taxon>Massilia</taxon>
    </lineage>
</organism>
<accession>A0ABS8IXJ8</accession>
<gene>
    <name evidence="4" type="ORF">LMJ30_16950</name>
</gene>
<keyword evidence="5" id="KW-1185">Reference proteome</keyword>
<sequence length="548" mass="58684">MASLTAAELSPSGYADHFAREHLPPADQWPEFLFDLPELRYPERLNCVAELLDAAVARGEGGRTAVIGEHETLTYAQLLARVDSFAHVLREDMGLVTGNRVMLRGANNPAMAAAVLAVLKAGCIAVPTMPLLRGRELATIIDKARVDAVLCAQSLRAEIDAAIESADPGNVRRGTVFFNDPGNEGSLEALAARHKAPFAACDSAADDVCLISFTSGTTGVPKGTMHFHRDVLAICDCFPRHTLGSQPDDIFIGTPPLAFTFGLGGLLLFPLRIGAAGVLLEKLTPETLLASIEKYRATICFTAPTFYRQMAPLAGKYDLSSLRETVSAGEALPLPTRDAWQAATGLDMIDGIGATEILHIFISAAGADIRPGATGKPVPGYQACVLDAQGRPAAPGVVGRLAVKGPTGCRYLADERQLNYVVDGWNLTGDAYEMDADGYFYYRSRTDDMIISAGYNIAGAEVEDVLLRHPAVAECGVVGCPDEERGQVVEAHVVLKAGFAASPEMALELQNFVKAGIAPYKYPRSVKFADKLPRTETGKLQRFKLRNP</sequence>
<evidence type="ECO:0000259" key="2">
    <source>
        <dbReference type="Pfam" id="PF00501"/>
    </source>
</evidence>
<dbReference type="Pfam" id="PF13193">
    <property type="entry name" value="AMP-binding_C"/>
    <property type="match status" value="1"/>
</dbReference>
<dbReference type="PANTHER" id="PTHR43352">
    <property type="entry name" value="ACETYL-COA SYNTHETASE"/>
    <property type="match status" value="1"/>
</dbReference>
<dbReference type="Pfam" id="PF00501">
    <property type="entry name" value="AMP-binding"/>
    <property type="match status" value="1"/>
</dbReference>
<evidence type="ECO:0000313" key="4">
    <source>
        <dbReference type="EMBL" id="MCC6072626.1"/>
    </source>
</evidence>